<feature type="transmembrane region" description="Helical" evidence="2">
    <location>
        <begin position="328"/>
        <end position="357"/>
    </location>
</feature>
<comment type="caution">
    <text evidence="3">The sequence shown here is derived from an EMBL/GenBank/DDBJ whole genome shotgun (WGS) entry which is preliminary data.</text>
</comment>
<evidence type="ECO:0008006" key="5">
    <source>
        <dbReference type="Google" id="ProtNLM"/>
    </source>
</evidence>
<feature type="compositionally biased region" description="Basic and acidic residues" evidence="1">
    <location>
        <begin position="263"/>
        <end position="289"/>
    </location>
</feature>
<feature type="region of interest" description="Disordered" evidence="1">
    <location>
        <begin position="1"/>
        <end position="317"/>
    </location>
</feature>
<feature type="compositionally biased region" description="Basic residues" evidence="1">
    <location>
        <begin position="178"/>
        <end position="189"/>
    </location>
</feature>
<dbReference type="AlphaFoldDB" id="A0A8X7Z138"/>
<sequence length="512" mass="57131">MSRHPETNPHFIKTPLQQREGQPSETPPSPGGPSSGRQDQQYPPPEGPLVPRPRSKRQASKKNGAPGVKPEHEGQGRSSWIPPAQQHPGQHPESHFPLHGNQVQSPPTQPPQHQDHPPLPFRSPWAELPPQHQDNPRLPFRSPWAELPPQHQPSTWGPSSGRQDQQYPPPEGPLVPRPRSKRQASKKKAAPGVKPEHEGQDRSSWIPPAQQHPGQHPESHFPLHGNQVQSPPTQPPQYQDHPPFLLHNGTFQSPWAELPPQLRDPHPQPHGPKHDSEPHVPPRNQDQDRGTGVTLPQHQERNPRQPSGLVGRPAQFSGLPKPGGTKPLIWLGAVFCAILWIVIFLGGLIVLIVYLVYRPRSPRFDVSSASLNMAYIDAGSLLNADLTVLANFTNPNKKVSVDFSYMIIDLYYGSTLIATQYIEPFSAERAESRFVNVHMVTSQVRLPVLESTRLQEQISKNGAIFDVKGVFRVRSKLGTLLKYSYRLYGHCTILVTAPPSGVLRATKCRTKR</sequence>
<evidence type="ECO:0000256" key="1">
    <source>
        <dbReference type="SAM" id="MobiDB-lite"/>
    </source>
</evidence>
<keyword evidence="2" id="KW-1133">Transmembrane helix</keyword>
<keyword evidence="4" id="KW-1185">Reference proteome</keyword>
<feature type="compositionally biased region" description="Pro residues" evidence="1">
    <location>
        <begin position="167"/>
        <end position="176"/>
    </location>
</feature>
<evidence type="ECO:0000313" key="4">
    <source>
        <dbReference type="Proteomes" id="UP000886885"/>
    </source>
</evidence>
<dbReference type="OrthoDB" id="1924574at2759"/>
<dbReference type="PANTHER" id="PTHR31852">
    <property type="entry name" value="LATE EMBRYOGENESIS ABUNDANT (LEA) HYDROXYPROLINE-RICH GLYCOPROTEIN FAMILY"/>
    <property type="match status" value="1"/>
</dbReference>
<accession>A0A8X7Z138</accession>
<feature type="compositionally biased region" description="Polar residues" evidence="1">
    <location>
        <begin position="152"/>
        <end position="166"/>
    </location>
</feature>
<proteinExistence type="predicted"/>
<name>A0A8X7Z138_POPTO</name>
<organism evidence="3 4">
    <name type="scientific">Populus tomentosa</name>
    <name type="common">Chinese white poplar</name>
    <dbReference type="NCBI Taxonomy" id="118781"/>
    <lineage>
        <taxon>Eukaryota</taxon>
        <taxon>Viridiplantae</taxon>
        <taxon>Streptophyta</taxon>
        <taxon>Embryophyta</taxon>
        <taxon>Tracheophyta</taxon>
        <taxon>Spermatophyta</taxon>
        <taxon>Magnoliopsida</taxon>
        <taxon>eudicotyledons</taxon>
        <taxon>Gunneridae</taxon>
        <taxon>Pentapetalae</taxon>
        <taxon>rosids</taxon>
        <taxon>fabids</taxon>
        <taxon>Malpighiales</taxon>
        <taxon>Salicaceae</taxon>
        <taxon>Saliceae</taxon>
        <taxon>Populus</taxon>
    </lineage>
</organism>
<keyword evidence="2" id="KW-0812">Transmembrane</keyword>
<protein>
    <recommendedName>
        <fullName evidence="5">Late embryogenesis abundant protein LEA-2 subgroup domain-containing protein</fullName>
    </recommendedName>
</protein>
<evidence type="ECO:0000313" key="3">
    <source>
        <dbReference type="EMBL" id="KAG6759047.1"/>
    </source>
</evidence>
<feature type="compositionally biased region" description="Pro residues" evidence="1">
    <location>
        <begin position="42"/>
        <end position="51"/>
    </location>
</feature>
<dbReference type="EMBL" id="JAAWWB010000019">
    <property type="protein sequence ID" value="KAG6759047.1"/>
    <property type="molecule type" value="Genomic_DNA"/>
</dbReference>
<gene>
    <name evidence="3" type="ORF">POTOM_035512</name>
</gene>
<evidence type="ECO:0000256" key="2">
    <source>
        <dbReference type="SAM" id="Phobius"/>
    </source>
</evidence>
<reference evidence="3" key="1">
    <citation type="journal article" date="2020" name="bioRxiv">
        <title>Hybrid origin of Populus tomentosa Carr. identified through genome sequencing and phylogenomic analysis.</title>
        <authorList>
            <person name="An X."/>
            <person name="Gao K."/>
            <person name="Chen Z."/>
            <person name="Li J."/>
            <person name="Yang X."/>
            <person name="Yang X."/>
            <person name="Zhou J."/>
            <person name="Guo T."/>
            <person name="Zhao T."/>
            <person name="Huang S."/>
            <person name="Miao D."/>
            <person name="Khan W.U."/>
            <person name="Rao P."/>
            <person name="Ye M."/>
            <person name="Lei B."/>
            <person name="Liao W."/>
            <person name="Wang J."/>
            <person name="Ji L."/>
            <person name="Li Y."/>
            <person name="Guo B."/>
            <person name="Mustafa N.S."/>
            <person name="Li S."/>
            <person name="Yun Q."/>
            <person name="Keller S.R."/>
            <person name="Mao J."/>
            <person name="Zhang R."/>
            <person name="Strauss S.H."/>
        </authorList>
    </citation>
    <scope>NUCLEOTIDE SEQUENCE</scope>
    <source>
        <strain evidence="3">GM15</strain>
        <tissue evidence="3">Leaf</tissue>
    </source>
</reference>
<keyword evidence="2" id="KW-0472">Membrane</keyword>
<dbReference type="InterPro" id="IPR055301">
    <property type="entry name" value="Lea14-like_2"/>
</dbReference>
<dbReference type="Proteomes" id="UP000886885">
    <property type="component" value="Chromosome 10A"/>
</dbReference>